<dbReference type="PANTHER" id="PTHR10061:SF0">
    <property type="entry name" value="S-FORMYLGLUTATHIONE HYDROLASE"/>
    <property type="match status" value="1"/>
</dbReference>
<sequence length="282" mass="31368">MTTLETVSEQRCFDGVQGFYKHPSTACGGEMTFAVYRPPQALSGARRPVVTWLAGLTCTPETFTIKAGAQRVAAQLGLILVMPDTSPRGAGIAGEDDSYDFGSAAGFYLDATQEPWSRNYNMETYVTRELAEIVAANFPIDAEAQGIFGHSMGGHGALTLHLRHPERYRSVSAFAPVSAPMQCPWGQKAFRNYLGEDRDAWRQHDASELVRARPSDARMLIDQGRQDQFLEEQLKPEIFEAACKEAGQPYELRMHDGYDHSYYFVQTFIEDHLRHHAAALGA</sequence>
<comment type="catalytic activity">
    <reaction evidence="5 8">
        <text>S-formylglutathione + H2O = formate + glutathione + H(+)</text>
        <dbReference type="Rhea" id="RHEA:14961"/>
        <dbReference type="ChEBI" id="CHEBI:15377"/>
        <dbReference type="ChEBI" id="CHEBI:15378"/>
        <dbReference type="ChEBI" id="CHEBI:15740"/>
        <dbReference type="ChEBI" id="CHEBI:57688"/>
        <dbReference type="ChEBI" id="CHEBI:57925"/>
        <dbReference type="EC" id="3.1.2.12"/>
    </reaction>
</comment>
<reference evidence="9 10" key="1">
    <citation type="submission" date="2018-07" db="EMBL/GenBank/DDBJ databases">
        <title>Venubactetium sediminum gen. nov., sp. nov., isolated from a marine solar saltern.</title>
        <authorList>
            <person name="Wang S."/>
        </authorList>
    </citation>
    <scope>NUCLEOTIDE SEQUENCE [LARGE SCALE GENOMIC DNA]</scope>
    <source>
        <strain evidence="9 10">WD2A32</strain>
    </source>
</reference>
<evidence type="ECO:0000313" key="10">
    <source>
        <dbReference type="Proteomes" id="UP000253941"/>
    </source>
</evidence>
<evidence type="ECO:0000256" key="6">
    <source>
        <dbReference type="NCBIfam" id="TIGR02821"/>
    </source>
</evidence>
<dbReference type="Proteomes" id="UP000253941">
    <property type="component" value="Unassembled WGS sequence"/>
</dbReference>
<feature type="active site" description="Charge relay system" evidence="7">
    <location>
        <position position="260"/>
    </location>
</feature>
<dbReference type="GO" id="GO:0052689">
    <property type="term" value="F:carboxylic ester hydrolase activity"/>
    <property type="evidence" value="ECO:0007669"/>
    <property type="project" value="UniProtKB-KW"/>
</dbReference>
<evidence type="ECO:0000256" key="5">
    <source>
        <dbReference type="ARBA" id="ARBA00047590"/>
    </source>
</evidence>
<proteinExistence type="inferred from homology"/>
<dbReference type="GO" id="GO:0005829">
    <property type="term" value="C:cytosol"/>
    <property type="evidence" value="ECO:0007669"/>
    <property type="project" value="TreeGrafter"/>
</dbReference>
<dbReference type="GO" id="GO:0018738">
    <property type="term" value="F:S-formylglutathione hydrolase activity"/>
    <property type="evidence" value="ECO:0007669"/>
    <property type="project" value="UniProtKB-UniRule"/>
</dbReference>
<feature type="active site" description="Charge relay system" evidence="7">
    <location>
        <position position="151"/>
    </location>
</feature>
<dbReference type="RefSeq" id="WP_114581880.1">
    <property type="nucleotide sequence ID" value="NZ_QPMH01000006.1"/>
</dbReference>
<dbReference type="GO" id="GO:0046294">
    <property type="term" value="P:formaldehyde catabolic process"/>
    <property type="evidence" value="ECO:0007669"/>
    <property type="project" value="InterPro"/>
</dbReference>
<dbReference type="InterPro" id="IPR000801">
    <property type="entry name" value="Esterase-like"/>
</dbReference>
<keyword evidence="4 8" id="KW-0378">Hydrolase</keyword>
<dbReference type="NCBIfam" id="TIGR02821">
    <property type="entry name" value="fghA_ester_D"/>
    <property type="match status" value="1"/>
</dbReference>
<comment type="caution">
    <text evidence="9">The sequence shown here is derived from an EMBL/GenBank/DDBJ whole genome shotgun (WGS) entry which is preliminary data.</text>
</comment>
<evidence type="ECO:0000256" key="1">
    <source>
        <dbReference type="ARBA" id="ARBA00005622"/>
    </source>
</evidence>
<dbReference type="EMBL" id="QPMH01000006">
    <property type="protein sequence ID" value="RDD62368.1"/>
    <property type="molecule type" value="Genomic_DNA"/>
</dbReference>
<keyword evidence="10" id="KW-1185">Reference proteome</keyword>
<dbReference type="FunFam" id="3.40.50.1820:FF:000002">
    <property type="entry name" value="S-formylglutathione hydrolase"/>
    <property type="match status" value="1"/>
</dbReference>
<dbReference type="SUPFAM" id="SSF53474">
    <property type="entry name" value="alpha/beta-Hydrolases"/>
    <property type="match status" value="1"/>
</dbReference>
<evidence type="ECO:0000256" key="4">
    <source>
        <dbReference type="ARBA" id="ARBA00022801"/>
    </source>
</evidence>
<evidence type="ECO:0000256" key="2">
    <source>
        <dbReference type="ARBA" id="ARBA00012479"/>
    </source>
</evidence>
<dbReference type="Gene3D" id="3.40.50.1820">
    <property type="entry name" value="alpha/beta hydrolase"/>
    <property type="match status" value="1"/>
</dbReference>
<keyword evidence="3 8" id="KW-0719">Serine esterase</keyword>
<evidence type="ECO:0000256" key="7">
    <source>
        <dbReference type="PIRSR" id="PIRSR614186-1"/>
    </source>
</evidence>
<comment type="function">
    <text evidence="8">Serine hydrolase involved in the detoxification of formaldehyde.</text>
</comment>
<dbReference type="EC" id="3.1.2.12" evidence="2 6"/>
<evidence type="ECO:0000256" key="8">
    <source>
        <dbReference type="RuleBase" id="RU363068"/>
    </source>
</evidence>
<protein>
    <recommendedName>
        <fullName evidence="2 6">S-formylglutathione hydrolase</fullName>
        <ecNumber evidence="2 6">3.1.2.12</ecNumber>
    </recommendedName>
</protein>
<evidence type="ECO:0000313" key="9">
    <source>
        <dbReference type="EMBL" id="RDD62368.1"/>
    </source>
</evidence>
<dbReference type="PANTHER" id="PTHR10061">
    <property type="entry name" value="S-FORMYLGLUTATHIONE HYDROLASE"/>
    <property type="match status" value="1"/>
</dbReference>
<dbReference type="InterPro" id="IPR029058">
    <property type="entry name" value="AB_hydrolase_fold"/>
</dbReference>
<evidence type="ECO:0000256" key="3">
    <source>
        <dbReference type="ARBA" id="ARBA00022487"/>
    </source>
</evidence>
<dbReference type="Pfam" id="PF00756">
    <property type="entry name" value="Esterase"/>
    <property type="match status" value="1"/>
</dbReference>
<feature type="active site" description="Charge relay system" evidence="7">
    <location>
        <position position="227"/>
    </location>
</feature>
<accession>A0A369TAR8</accession>
<name>A0A369TAR8_9PROT</name>
<dbReference type="InterPro" id="IPR014186">
    <property type="entry name" value="S-formylglutathione_hydrol"/>
</dbReference>
<gene>
    <name evidence="9" type="primary">fghA</name>
    <name evidence="9" type="ORF">DRB17_09095</name>
</gene>
<comment type="similarity">
    <text evidence="1 8">Belongs to the esterase D family.</text>
</comment>
<organism evidence="9 10">
    <name type="scientific">Ferruginivarius sediminum</name>
    <dbReference type="NCBI Taxonomy" id="2661937"/>
    <lineage>
        <taxon>Bacteria</taxon>
        <taxon>Pseudomonadati</taxon>
        <taxon>Pseudomonadota</taxon>
        <taxon>Alphaproteobacteria</taxon>
        <taxon>Rhodospirillales</taxon>
        <taxon>Rhodospirillaceae</taxon>
        <taxon>Ferruginivarius</taxon>
    </lineage>
</organism>
<dbReference type="AlphaFoldDB" id="A0A369TAR8"/>